<comment type="caution">
    <text evidence="16">Lacks conserved residue(s) required for the propagation of feature annotation.</text>
</comment>
<comment type="catalytic activity">
    <reaction evidence="1 16">
        <text>(R)-pantothenate + ATP = (R)-4'-phosphopantothenate + ADP + H(+)</text>
        <dbReference type="Rhea" id="RHEA:16373"/>
        <dbReference type="ChEBI" id="CHEBI:10986"/>
        <dbReference type="ChEBI" id="CHEBI:15378"/>
        <dbReference type="ChEBI" id="CHEBI:29032"/>
        <dbReference type="ChEBI" id="CHEBI:30616"/>
        <dbReference type="ChEBI" id="CHEBI:456216"/>
        <dbReference type="EC" id="2.7.1.33"/>
    </reaction>
</comment>
<dbReference type="HAMAP" id="MF_01274">
    <property type="entry name" value="Pantothen_kinase_3"/>
    <property type="match status" value="1"/>
</dbReference>
<dbReference type="InterPro" id="IPR004619">
    <property type="entry name" value="Type_III_PanK"/>
</dbReference>
<dbReference type="GO" id="GO:0005737">
    <property type="term" value="C:cytoplasm"/>
    <property type="evidence" value="ECO:0007669"/>
    <property type="project" value="UniProtKB-SubCell"/>
</dbReference>
<keyword evidence="11 16" id="KW-0067">ATP-binding</keyword>
<keyword evidence="12 16" id="KW-0630">Potassium</keyword>
<comment type="caution">
    <text evidence="17">The sequence shown here is derived from an EMBL/GenBank/DDBJ whole genome shotgun (WGS) entry which is preliminary data.</text>
</comment>
<dbReference type="GO" id="GO:0015937">
    <property type="term" value="P:coenzyme A biosynthetic process"/>
    <property type="evidence" value="ECO:0007669"/>
    <property type="project" value="UniProtKB-UniRule"/>
</dbReference>
<name>A0A7X9FQ23_9DELT</name>
<proteinExistence type="inferred from homology"/>
<feature type="active site" description="Proton acceptor" evidence="16">
    <location>
        <position position="109"/>
    </location>
</feature>
<protein>
    <recommendedName>
        <fullName evidence="15 16">Type III pantothenate kinase</fullName>
        <ecNumber evidence="6 16">2.7.1.33</ecNumber>
    </recommendedName>
    <alternativeName>
        <fullName evidence="16">PanK-III</fullName>
    </alternativeName>
    <alternativeName>
        <fullName evidence="16">Pantothenic acid kinase</fullName>
    </alternativeName>
</protein>
<dbReference type="SUPFAM" id="SSF53067">
    <property type="entry name" value="Actin-like ATPase domain"/>
    <property type="match status" value="2"/>
</dbReference>
<dbReference type="NCBIfam" id="TIGR00671">
    <property type="entry name" value="baf"/>
    <property type="match status" value="1"/>
</dbReference>
<comment type="pathway">
    <text evidence="4 16">Cofactor biosynthesis; coenzyme A biosynthesis; CoA from (R)-pantothenate: step 1/5.</text>
</comment>
<evidence type="ECO:0000256" key="2">
    <source>
        <dbReference type="ARBA" id="ARBA00001958"/>
    </source>
</evidence>
<feature type="binding site" evidence="16">
    <location>
        <position position="184"/>
    </location>
    <ligand>
        <name>substrate</name>
    </ligand>
</feature>
<accession>A0A7X9FQ23</accession>
<dbReference type="PANTHER" id="PTHR34265:SF1">
    <property type="entry name" value="TYPE III PANTOTHENATE KINASE"/>
    <property type="match status" value="1"/>
</dbReference>
<dbReference type="PANTHER" id="PTHR34265">
    <property type="entry name" value="TYPE III PANTOTHENATE KINASE"/>
    <property type="match status" value="1"/>
</dbReference>
<comment type="cofactor">
    <cofactor evidence="2">
        <name>K(+)</name>
        <dbReference type="ChEBI" id="CHEBI:29103"/>
    </cofactor>
</comment>
<gene>
    <name evidence="16" type="primary">coaX</name>
    <name evidence="17" type="ORF">GYA55_03480</name>
</gene>
<evidence type="ECO:0000256" key="3">
    <source>
        <dbReference type="ARBA" id="ARBA00004496"/>
    </source>
</evidence>
<keyword evidence="8 16" id="KW-0808">Transferase</keyword>
<feature type="binding site" evidence="16">
    <location>
        <begin position="6"/>
        <end position="13"/>
    </location>
    <ligand>
        <name>ATP</name>
        <dbReference type="ChEBI" id="CHEBI:30616"/>
    </ligand>
</feature>
<dbReference type="EMBL" id="JAAZON010000134">
    <property type="protein sequence ID" value="NMC62207.1"/>
    <property type="molecule type" value="Genomic_DNA"/>
</dbReference>
<evidence type="ECO:0000256" key="15">
    <source>
        <dbReference type="ARBA" id="ARBA00040883"/>
    </source>
</evidence>
<feature type="binding site" evidence="16">
    <location>
        <begin position="107"/>
        <end position="110"/>
    </location>
    <ligand>
        <name>substrate</name>
    </ligand>
</feature>
<dbReference type="Pfam" id="PF03309">
    <property type="entry name" value="Pan_kinase"/>
    <property type="match status" value="1"/>
</dbReference>
<reference evidence="17 18" key="1">
    <citation type="journal article" date="2020" name="Biotechnol. Biofuels">
        <title>New insights from the biogas microbiome by comprehensive genome-resolved metagenomics of nearly 1600 species originating from multiple anaerobic digesters.</title>
        <authorList>
            <person name="Campanaro S."/>
            <person name="Treu L."/>
            <person name="Rodriguez-R L.M."/>
            <person name="Kovalovszki A."/>
            <person name="Ziels R.M."/>
            <person name="Maus I."/>
            <person name="Zhu X."/>
            <person name="Kougias P.G."/>
            <person name="Basile A."/>
            <person name="Luo G."/>
            <person name="Schluter A."/>
            <person name="Konstantinidis K.T."/>
            <person name="Angelidaki I."/>
        </authorList>
    </citation>
    <scope>NUCLEOTIDE SEQUENCE [LARGE SCALE GENOMIC DNA]</scope>
    <source>
        <strain evidence="17">AS27yjCOA_65</strain>
    </source>
</reference>
<evidence type="ECO:0000256" key="9">
    <source>
        <dbReference type="ARBA" id="ARBA00022741"/>
    </source>
</evidence>
<comment type="similarity">
    <text evidence="14 16">Belongs to the type III pantothenate kinase family.</text>
</comment>
<evidence type="ECO:0000256" key="5">
    <source>
        <dbReference type="ARBA" id="ARBA00011738"/>
    </source>
</evidence>
<keyword evidence="7 16" id="KW-0963">Cytoplasm</keyword>
<evidence type="ECO:0000256" key="4">
    <source>
        <dbReference type="ARBA" id="ARBA00005225"/>
    </source>
</evidence>
<feature type="binding site" evidence="16">
    <location>
        <position position="129"/>
    </location>
    <ligand>
        <name>K(+)</name>
        <dbReference type="ChEBI" id="CHEBI:29103"/>
    </ligand>
</feature>
<organism evidence="17 18">
    <name type="scientific">SAR324 cluster bacterium</name>
    <dbReference type="NCBI Taxonomy" id="2024889"/>
    <lineage>
        <taxon>Bacteria</taxon>
        <taxon>Deltaproteobacteria</taxon>
        <taxon>SAR324 cluster</taxon>
    </lineage>
</organism>
<dbReference type="Gene3D" id="3.30.420.40">
    <property type="match status" value="2"/>
</dbReference>
<evidence type="ECO:0000256" key="11">
    <source>
        <dbReference type="ARBA" id="ARBA00022840"/>
    </source>
</evidence>
<comment type="cofactor">
    <cofactor evidence="16">
        <name>NH4(+)</name>
        <dbReference type="ChEBI" id="CHEBI:28938"/>
    </cofactor>
    <cofactor evidence="16">
        <name>K(+)</name>
        <dbReference type="ChEBI" id="CHEBI:29103"/>
    </cofactor>
    <text evidence="16">A monovalent cation. Ammonium or potassium.</text>
</comment>
<dbReference type="CDD" id="cd24015">
    <property type="entry name" value="ASKHA_NBD_PanK-III"/>
    <property type="match status" value="1"/>
</dbReference>
<dbReference type="Proteomes" id="UP000524246">
    <property type="component" value="Unassembled WGS sequence"/>
</dbReference>
<dbReference type="GO" id="GO:0005524">
    <property type="term" value="F:ATP binding"/>
    <property type="evidence" value="ECO:0007669"/>
    <property type="project" value="UniProtKB-UniRule"/>
</dbReference>
<keyword evidence="13 16" id="KW-0173">Coenzyme A biosynthesis</keyword>
<keyword evidence="16" id="KW-0479">Metal-binding</keyword>
<evidence type="ECO:0000256" key="10">
    <source>
        <dbReference type="ARBA" id="ARBA00022777"/>
    </source>
</evidence>
<dbReference type="NCBIfam" id="NF009855">
    <property type="entry name" value="PRK13321.1"/>
    <property type="match status" value="1"/>
</dbReference>
<evidence type="ECO:0000256" key="7">
    <source>
        <dbReference type="ARBA" id="ARBA00022490"/>
    </source>
</evidence>
<comment type="subcellular location">
    <subcellularLocation>
        <location evidence="3 16">Cytoplasm</location>
    </subcellularLocation>
</comment>
<comment type="subunit">
    <text evidence="5 16">Homodimer.</text>
</comment>
<dbReference type="AlphaFoldDB" id="A0A7X9FQ23"/>
<keyword evidence="10 16" id="KW-0418">Kinase</keyword>
<sequence>MLLTIDIGNTNLVFGCFEKDKLLFQFRLRTDTERTVDEYSALFLTLSRQNYGAELTIDQCIISSVVPSLTGVICSMVQKLIGLDALLVGPGIKTGLSLKVPNPGSVGADRVVNMVAAKKLFGCPCLVIDFGTATTFEYINKDGDYEGGVICPGPHVSMASLVRHTAQLPVVDLIWPKHVLGRTTVDQMQVGGVLGYACLVGGLIEQISKEVGPVSHIVATGGLGKIFAEHSKSILTYEPSLTLHGLKFIAEMN</sequence>
<dbReference type="InterPro" id="IPR043129">
    <property type="entry name" value="ATPase_NBD"/>
</dbReference>
<evidence type="ECO:0000256" key="13">
    <source>
        <dbReference type="ARBA" id="ARBA00022993"/>
    </source>
</evidence>
<evidence type="ECO:0000256" key="16">
    <source>
        <dbReference type="HAMAP-Rule" id="MF_01274"/>
    </source>
</evidence>
<evidence type="ECO:0000256" key="8">
    <source>
        <dbReference type="ARBA" id="ARBA00022679"/>
    </source>
</evidence>
<evidence type="ECO:0000256" key="12">
    <source>
        <dbReference type="ARBA" id="ARBA00022958"/>
    </source>
</evidence>
<dbReference type="GO" id="GO:0004594">
    <property type="term" value="F:pantothenate kinase activity"/>
    <property type="evidence" value="ECO:0007669"/>
    <property type="project" value="UniProtKB-UniRule"/>
</dbReference>
<dbReference type="UniPathway" id="UPA00241">
    <property type="reaction ID" value="UER00352"/>
</dbReference>
<keyword evidence="9 16" id="KW-0547">Nucleotide-binding</keyword>
<evidence type="ECO:0000256" key="14">
    <source>
        <dbReference type="ARBA" id="ARBA00038036"/>
    </source>
</evidence>
<evidence type="ECO:0000313" key="17">
    <source>
        <dbReference type="EMBL" id="NMC62207.1"/>
    </source>
</evidence>
<feature type="binding site" evidence="16">
    <location>
        <position position="132"/>
    </location>
    <ligand>
        <name>ATP</name>
        <dbReference type="ChEBI" id="CHEBI:30616"/>
    </ligand>
</feature>
<dbReference type="GO" id="GO:0046872">
    <property type="term" value="F:metal ion binding"/>
    <property type="evidence" value="ECO:0007669"/>
    <property type="project" value="UniProtKB-KW"/>
</dbReference>
<evidence type="ECO:0000313" key="18">
    <source>
        <dbReference type="Proteomes" id="UP000524246"/>
    </source>
</evidence>
<comment type="function">
    <text evidence="16">Catalyzes the phosphorylation of pantothenate (Pan), the first step in CoA biosynthesis.</text>
</comment>
<evidence type="ECO:0000256" key="6">
    <source>
        <dbReference type="ARBA" id="ARBA00012102"/>
    </source>
</evidence>
<dbReference type="EC" id="2.7.1.33" evidence="6 16"/>
<evidence type="ECO:0000256" key="1">
    <source>
        <dbReference type="ARBA" id="ARBA00001206"/>
    </source>
</evidence>